<dbReference type="PANTHER" id="PTHR31973">
    <property type="entry name" value="POLYPROTEIN, PUTATIVE-RELATED"/>
    <property type="match status" value="1"/>
</dbReference>
<keyword evidence="2 4" id="KW-0863">Zinc-finger</keyword>
<dbReference type="SMART" id="SM00575">
    <property type="entry name" value="ZnF_PMZ"/>
    <property type="match status" value="1"/>
</dbReference>
<keyword evidence="1" id="KW-0479">Metal-binding</keyword>
<feature type="domain" description="SWIM-type" evidence="6">
    <location>
        <begin position="146"/>
        <end position="178"/>
    </location>
</feature>
<dbReference type="GO" id="GO:0008270">
    <property type="term" value="F:zinc ion binding"/>
    <property type="evidence" value="ECO:0007669"/>
    <property type="project" value="UniProtKB-KW"/>
</dbReference>
<gene>
    <name evidence="7" type="ORF">LIER_35227</name>
</gene>
<feature type="compositionally biased region" description="Basic residues" evidence="5">
    <location>
        <begin position="406"/>
        <end position="415"/>
    </location>
</feature>
<dbReference type="InterPro" id="IPR007527">
    <property type="entry name" value="Znf_SWIM"/>
</dbReference>
<evidence type="ECO:0000256" key="3">
    <source>
        <dbReference type="ARBA" id="ARBA00022833"/>
    </source>
</evidence>
<sequence>MRDKLWACARASTKANHLAEMLDLKEMDAAAYEWISTNAGNPKHWCKAFFSVELKSDMLCNNLSESFNSFILSAKDKPIITMLERIRRFLMERIKDRKFSIGTKPGPICPKITKILDRRTIYADGYTYTWNGVDGFKVYSHKGDHYKVDLRKKECSCRIWKLSDIPCIHAILAIYSRKQDLVNHVSNCYQLTTFGWMYENVLKPMTGPSEWENTDNITLLPPKYVRQAGRPKLSIRKDITEIKNYKGKQHLTKWYTHTCKYCGVLGHNVRTCTKKKAAYQSGEGETSTQNRNEDEVIDSEQADYGLYLQNLMSWFVEMHLIVPSTNVAQPATNVPANIVQPAPSPNTPAANVTQPALSPKTPAANVAQFAPSPKTPAEPQDVGKEAPTKPRKKKQRSSTQPIPTTTRKKTRFSQS</sequence>
<dbReference type="AlphaFoldDB" id="A0AAV3NMG9"/>
<proteinExistence type="predicted"/>
<evidence type="ECO:0000256" key="5">
    <source>
        <dbReference type="SAM" id="MobiDB-lite"/>
    </source>
</evidence>
<protein>
    <recommendedName>
        <fullName evidence="6">SWIM-type domain-containing protein</fullName>
    </recommendedName>
</protein>
<reference evidence="7 8" key="1">
    <citation type="submission" date="2024-01" db="EMBL/GenBank/DDBJ databases">
        <title>The complete chloroplast genome sequence of Lithospermum erythrorhizon: insights into the phylogenetic relationship among Boraginaceae species and the maternal lineages of purple gromwells.</title>
        <authorList>
            <person name="Okada T."/>
            <person name="Watanabe K."/>
        </authorList>
    </citation>
    <scope>NUCLEOTIDE SEQUENCE [LARGE SCALE GENOMIC DNA]</scope>
</reference>
<evidence type="ECO:0000313" key="8">
    <source>
        <dbReference type="Proteomes" id="UP001454036"/>
    </source>
</evidence>
<feature type="region of interest" description="Disordered" evidence="5">
    <location>
        <begin position="338"/>
        <end position="415"/>
    </location>
</feature>
<dbReference type="PANTHER" id="PTHR31973:SF189">
    <property type="entry name" value="TRANSPOSASE, MUDR, PLANT, MULE TRANSPOSASE DOMAIN PROTEIN-RELATED"/>
    <property type="match status" value="1"/>
</dbReference>
<name>A0AAV3NMG9_LITER</name>
<accession>A0AAV3NMG9</accession>
<evidence type="ECO:0000256" key="2">
    <source>
        <dbReference type="ARBA" id="ARBA00022771"/>
    </source>
</evidence>
<keyword evidence="3" id="KW-0862">Zinc</keyword>
<feature type="region of interest" description="Disordered" evidence="5">
    <location>
        <begin position="277"/>
        <end position="296"/>
    </location>
</feature>
<evidence type="ECO:0000256" key="4">
    <source>
        <dbReference type="PROSITE-ProRule" id="PRU00325"/>
    </source>
</evidence>
<dbReference type="EMBL" id="BAABME010015286">
    <property type="protein sequence ID" value="GAA0140389.1"/>
    <property type="molecule type" value="Genomic_DNA"/>
</dbReference>
<feature type="compositionally biased region" description="Polar residues" evidence="5">
    <location>
        <begin position="347"/>
        <end position="356"/>
    </location>
</feature>
<dbReference type="InterPro" id="IPR006564">
    <property type="entry name" value="Znf_PMZ"/>
</dbReference>
<keyword evidence="8" id="KW-1185">Reference proteome</keyword>
<dbReference type="Proteomes" id="UP001454036">
    <property type="component" value="Unassembled WGS sequence"/>
</dbReference>
<comment type="caution">
    <text evidence="7">The sequence shown here is derived from an EMBL/GenBank/DDBJ whole genome shotgun (WGS) entry which is preliminary data.</text>
</comment>
<evidence type="ECO:0000313" key="7">
    <source>
        <dbReference type="EMBL" id="GAA0140389.1"/>
    </source>
</evidence>
<dbReference type="Pfam" id="PF04434">
    <property type="entry name" value="SWIM"/>
    <property type="match status" value="1"/>
</dbReference>
<evidence type="ECO:0000256" key="1">
    <source>
        <dbReference type="ARBA" id="ARBA00022723"/>
    </source>
</evidence>
<organism evidence="7 8">
    <name type="scientific">Lithospermum erythrorhizon</name>
    <name type="common">Purple gromwell</name>
    <name type="synonym">Lithospermum officinale var. erythrorhizon</name>
    <dbReference type="NCBI Taxonomy" id="34254"/>
    <lineage>
        <taxon>Eukaryota</taxon>
        <taxon>Viridiplantae</taxon>
        <taxon>Streptophyta</taxon>
        <taxon>Embryophyta</taxon>
        <taxon>Tracheophyta</taxon>
        <taxon>Spermatophyta</taxon>
        <taxon>Magnoliopsida</taxon>
        <taxon>eudicotyledons</taxon>
        <taxon>Gunneridae</taxon>
        <taxon>Pentapetalae</taxon>
        <taxon>asterids</taxon>
        <taxon>lamiids</taxon>
        <taxon>Boraginales</taxon>
        <taxon>Boraginaceae</taxon>
        <taxon>Boraginoideae</taxon>
        <taxon>Lithospermeae</taxon>
        <taxon>Lithospermum</taxon>
    </lineage>
</organism>
<evidence type="ECO:0000259" key="6">
    <source>
        <dbReference type="PROSITE" id="PS50966"/>
    </source>
</evidence>
<dbReference type="PROSITE" id="PS50966">
    <property type="entry name" value="ZF_SWIM"/>
    <property type="match status" value="1"/>
</dbReference>